<dbReference type="SUPFAM" id="SSF46689">
    <property type="entry name" value="Homeodomain-like"/>
    <property type="match status" value="1"/>
</dbReference>
<feature type="domain" description="HTH araC/xylS-type" evidence="5">
    <location>
        <begin position="157"/>
        <end position="257"/>
    </location>
</feature>
<dbReference type="FunFam" id="1.10.10.60:FF:000132">
    <property type="entry name" value="AraC family transcriptional regulator"/>
    <property type="match status" value="1"/>
</dbReference>
<dbReference type="Gene3D" id="2.60.120.10">
    <property type="entry name" value="Jelly Rolls"/>
    <property type="match status" value="1"/>
</dbReference>
<dbReference type="OrthoDB" id="2536004at2"/>
<dbReference type="CDD" id="cd06124">
    <property type="entry name" value="cupin_NimR-like_N"/>
    <property type="match status" value="1"/>
</dbReference>
<dbReference type="SUPFAM" id="SSF51182">
    <property type="entry name" value="RmlC-like cupins"/>
    <property type="match status" value="1"/>
</dbReference>
<dbReference type="PANTHER" id="PTHR11019">
    <property type="entry name" value="HTH-TYPE TRANSCRIPTIONAL REGULATOR NIMR"/>
    <property type="match status" value="1"/>
</dbReference>
<dbReference type="PANTHER" id="PTHR11019:SF159">
    <property type="entry name" value="TRANSCRIPTIONAL REGULATOR-RELATED"/>
    <property type="match status" value="1"/>
</dbReference>
<keyword evidence="2" id="KW-0805">Transcription regulation</keyword>
<reference evidence="6 7" key="1">
    <citation type="submission" date="2018-06" db="EMBL/GenBank/DDBJ databases">
        <title>Genomic Encyclopedia of Type Strains, Phase IV (KMG-IV): sequencing the most valuable type-strain genomes for metagenomic binning, comparative biology and taxonomic classification.</title>
        <authorList>
            <person name="Goeker M."/>
        </authorList>
    </citation>
    <scope>NUCLEOTIDE SEQUENCE [LARGE SCALE GENOMIC DNA]</scope>
    <source>
        <strain evidence="6 7">DSM 25520</strain>
    </source>
</reference>
<dbReference type="AlphaFoldDB" id="A0A366HGU8"/>
<dbReference type="InterPro" id="IPR018060">
    <property type="entry name" value="HTH_AraC"/>
</dbReference>
<dbReference type="PROSITE" id="PS00041">
    <property type="entry name" value="HTH_ARAC_FAMILY_1"/>
    <property type="match status" value="1"/>
</dbReference>
<name>A0A366HGU8_9BURK</name>
<evidence type="ECO:0000256" key="3">
    <source>
        <dbReference type="ARBA" id="ARBA00023125"/>
    </source>
</evidence>
<dbReference type="InterPro" id="IPR018062">
    <property type="entry name" value="HTH_AraC-typ_CS"/>
</dbReference>
<gene>
    <name evidence="6" type="ORF">DFR37_102227</name>
</gene>
<evidence type="ECO:0000256" key="4">
    <source>
        <dbReference type="ARBA" id="ARBA00023163"/>
    </source>
</evidence>
<comment type="caution">
    <text evidence="6">The sequence shown here is derived from an EMBL/GenBank/DDBJ whole genome shotgun (WGS) entry which is preliminary data.</text>
</comment>
<evidence type="ECO:0000256" key="1">
    <source>
        <dbReference type="ARBA" id="ARBA00022491"/>
    </source>
</evidence>
<keyword evidence="4" id="KW-0804">Transcription</keyword>
<evidence type="ECO:0000256" key="2">
    <source>
        <dbReference type="ARBA" id="ARBA00023015"/>
    </source>
</evidence>
<dbReference type="RefSeq" id="WP_113932090.1">
    <property type="nucleotide sequence ID" value="NZ_JACCEU010000002.1"/>
</dbReference>
<dbReference type="InterPro" id="IPR014710">
    <property type="entry name" value="RmlC-like_jellyroll"/>
</dbReference>
<dbReference type="Proteomes" id="UP000253628">
    <property type="component" value="Unassembled WGS sequence"/>
</dbReference>
<dbReference type="Pfam" id="PF02311">
    <property type="entry name" value="AraC_binding"/>
    <property type="match status" value="1"/>
</dbReference>
<organism evidence="6 7">
    <name type="scientific">Eoetvoesiella caeni</name>
    <dbReference type="NCBI Taxonomy" id="645616"/>
    <lineage>
        <taxon>Bacteria</taxon>
        <taxon>Pseudomonadati</taxon>
        <taxon>Pseudomonadota</taxon>
        <taxon>Betaproteobacteria</taxon>
        <taxon>Burkholderiales</taxon>
        <taxon>Alcaligenaceae</taxon>
        <taxon>Eoetvoesiella</taxon>
    </lineage>
</organism>
<evidence type="ECO:0000313" key="7">
    <source>
        <dbReference type="Proteomes" id="UP000253628"/>
    </source>
</evidence>
<keyword evidence="7" id="KW-1185">Reference proteome</keyword>
<sequence length="257" mass="28834">MPVPTQRRLDLIDNADRDVLALSSVYPDGYVVETHSHQRIQLLHVKTGTMQLETQFGAWIVPPGFAAWIPANVPHQLRTINVTTHSLYFRAGAISQPPSRCQVVEVSPLLKELIDAAMLVPARYDEHARDGQLMKMLLHETVVQRVVPLHLPMPRDEQLAALCQAFFKAPTLASTPADWARRLHISERTFYRRFVAGTGISFVNWRQQACVLAAMARLSLGDSVTTVALDMGYESPSSFSTMFKKATGRPPNLYMRN</sequence>
<evidence type="ECO:0000259" key="5">
    <source>
        <dbReference type="PROSITE" id="PS01124"/>
    </source>
</evidence>
<keyword evidence="3" id="KW-0238">DNA-binding</keyword>
<dbReference type="SMART" id="SM00342">
    <property type="entry name" value="HTH_ARAC"/>
    <property type="match status" value="1"/>
</dbReference>
<protein>
    <submittedName>
        <fullName evidence="6">AraC family transcriptional regulator</fullName>
    </submittedName>
</protein>
<dbReference type="GO" id="GO:0003700">
    <property type="term" value="F:DNA-binding transcription factor activity"/>
    <property type="evidence" value="ECO:0007669"/>
    <property type="project" value="InterPro"/>
</dbReference>
<dbReference type="Gene3D" id="1.10.10.60">
    <property type="entry name" value="Homeodomain-like"/>
    <property type="match status" value="1"/>
</dbReference>
<dbReference type="EMBL" id="QNRQ01000002">
    <property type="protein sequence ID" value="RBP41848.1"/>
    <property type="molecule type" value="Genomic_DNA"/>
</dbReference>
<dbReference type="Pfam" id="PF12833">
    <property type="entry name" value="HTH_18"/>
    <property type="match status" value="1"/>
</dbReference>
<accession>A0A366HGU8</accession>
<dbReference type="InterPro" id="IPR011051">
    <property type="entry name" value="RmlC_Cupin_sf"/>
</dbReference>
<dbReference type="PROSITE" id="PS01124">
    <property type="entry name" value="HTH_ARAC_FAMILY_2"/>
    <property type="match status" value="1"/>
</dbReference>
<keyword evidence="1" id="KW-0678">Repressor</keyword>
<dbReference type="GO" id="GO:0043565">
    <property type="term" value="F:sequence-specific DNA binding"/>
    <property type="evidence" value="ECO:0007669"/>
    <property type="project" value="InterPro"/>
</dbReference>
<evidence type="ECO:0000313" key="6">
    <source>
        <dbReference type="EMBL" id="RBP41848.1"/>
    </source>
</evidence>
<dbReference type="InterPro" id="IPR003313">
    <property type="entry name" value="AraC-bd"/>
</dbReference>
<proteinExistence type="predicted"/>
<dbReference type="InterPro" id="IPR009057">
    <property type="entry name" value="Homeodomain-like_sf"/>
</dbReference>